<accession>A0A6C0K9B0</accession>
<protein>
    <submittedName>
        <fullName evidence="2">Uncharacterized protein</fullName>
    </submittedName>
</protein>
<organism evidence="2">
    <name type="scientific">viral metagenome</name>
    <dbReference type="NCBI Taxonomy" id="1070528"/>
    <lineage>
        <taxon>unclassified sequences</taxon>
        <taxon>metagenomes</taxon>
        <taxon>organismal metagenomes</taxon>
    </lineage>
</organism>
<dbReference type="EMBL" id="MN740844">
    <property type="protein sequence ID" value="QHU14642.1"/>
    <property type="molecule type" value="Genomic_DNA"/>
</dbReference>
<evidence type="ECO:0000256" key="1">
    <source>
        <dbReference type="SAM" id="Coils"/>
    </source>
</evidence>
<dbReference type="AlphaFoldDB" id="A0A6C0K9B0"/>
<name>A0A6C0K9B0_9ZZZZ</name>
<proteinExistence type="predicted"/>
<feature type="coiled-coil region" evidence="1">
    <location>
        <begin position="3"/>
        <end position="30"/>
    </location>
</feature>
<keyword evidence="1" id="KW-0175">Coiled coil</keyword>
<evidence type="ECO:0000313" key="2">
    <source>
        <dbReference type="EMBL" id="QHU14642.1"/>
    </source>
</evidence>
<sequence length="76" mass="9502">MDVHRCLEKIEELRQNETDLRNKIKNIQKELRTQRLWLQTNCNHEWVYHRECPYDMPDYQCKHCRAFQSLPVRRDT</sequence>
<reference evidence="2" key="1">
    <citation type="journal article" date="2020" name="Nature">
        <title>Giant virus diversity and host interactions through global metagenomics.</title>
        <authorList>
            <person name="Schulz F."/>
            <person name="Roux S."/>
            <person name="Paez-Espino D."/>
            <person name="Jungbluth S."/>
            <person name="Walsh D.A."/>
            <person name="Denef V.J."/>
            <person name="McMahon K.D."/>
            <person name="Konstantinidis K.T."/>
            <person name="Eloe-Fadrosh E.A."/>
            <person name="Kyrpides N.C."/>
            <person name="Woyke T."/>
        </authorList>
    </citation>
    <scope>NUCLEOTIDE SEQUENCE</scope>
    <source>
        <strain evidence="2">GVMAG-S-1102113-126</strain>
    </source>
</reference>